<dbReference type="InterPro" id="IPR009100">
    <property type="entry name" value="AcylCoA_DH/oxidase_NM_dom_sf"/>
</dbReference>
<comment type="caution">
    <text evidence="11">The sequence shown here is derived from an EMBL/GenBank/DDBJ whole genome shotgun (WGS) entry which is preliminary data.</text>
</comment>
<dbReference type="SUPFAM" id="SSF47203">
    <property type="entry name" value="Acyl-CoA dehydrogenase C-terminal domain-like"/>
    <property type="match status" value="1"/>
</dbReference>
<dbReference type="Proteomes" id="UP001189429">
    <property type="component" value="Unassembled WGS sequence"/>
</dbReference>
<proteinExistence type="inferred from homology"/>
<evidence type="ECO:0000259" key="9">
    <source>
        <dbReference type="Pfam" id="PF02770"/>
    </source>
</evidence>
<dbReference type="InterPro" id="IPR050741">
    <property type="entry name" value="Acyl-CoA_dehydrogenase"/>
</dbReference>
<dbReference type="SUPFAM" id="SSF56645">
    <property type="entry name" value="Acyl-CoA dehydrogenase NM domain-like"/>
    <property type="match status" value="1"/>
</dbReference>
<evidence type="ECO:0000256" key="4">
    <source>
        <dbReference type="ARBA" id="ARBA00022827"/>
    </source>
</evidence>
<dbReference type="InterPro" id="IPR006089">
    <property type="entry name" value="Acyl-CoA_DH_CS"/>
</dbReference>
<reference evidence="11" key="1">
    <citation type="submission" date="2023-10" db="EMBL/GenBank/DDBJ databases">
        <authorList>
            <person name="Chen Y."/>
            <person name="Shah S."/>
            <person name="Dougan E. K."/>
            <person name="Thang M."/>
            <person name="Chan C."/>
        </authorList>
    </citation>
    <scope>NUCLEOTIDE SEQUENCE [LARGE SCALE GENOMIC DNA]</scope>
</reference>
<feature type="domain" description="Acyl-CoA oxidase/dehydrogenase middle" evidence="9">
    <location>
        <begin position="161"/>
        <end position="256"/>
    </location>
</feature>
<protein>
    <recommendedName>
        <fullName evidence="13">Acyl-CoA dehydrogenase</fullName>
    </recommendedName>
</protein>
<dbReference type="InterPro" id="IPR036250">
    <property type="entry name" value="AcylCo_DH-like_C"/>
</dbReference>
<dbReference type="InterPro" id="IPR037069">
    <property type="entry name" value="AcylCoA_DH/ox_N_sf"/>
</dbReference>
<organism evidence="11 12">
    <name type="scientific">Prorocentrum cordatum</name>
    <dbReference type="NCBI Taxonomy" id="2364126"/>
    <lineage>
        <taxon>Eukaryota</taxon>
        <taxon>Sar</taxon>
        <taxon>Alveolata</taxon>
        <taxon>Dinophyceae</taxon>
        <taxon>Prorocentrales</taxon>
        <taxon>Prorocentraceae</taxon>
        <taxon>Prorocentrum</taxon>
    </lineage>
</organism>
<dbReference type="PANTHER" id="PTHR48083">
    <property type="entry name" value="MEDIUM-CHAIN SPECIFIC ACYL-COA DEHYDROGENASE, MITOCHONDRIAL-RELATED"/>
    <property type="match status" value="1"/>
</dbReference>
<dbReference type="Pfam" id="PF02770">
    <property type="entry name" value="Acyl-CoA_dh_M"/>
    <property type="match status" value="1"/>
</dbReference>
<evidence type="ECO:0000256" key="2">
    <source>
        <dbReference type="ARBA" id="ARBA00009347"/>
    </source>
</evidence>
<evidence type="ECO:0000256" key="6">
    <source>
        <dbReference type="RuleBase" id="RU362125"/>
    </source>
</evidence>
<name>A0ABN9UJN7_9DINO</name>
<evidence type="ECO:0000256" key="5">
    <source>
        <dbReference type="ARBA" id="ARBA00023002"/>
    </source>
</evidence>
<gene>
    <name evidence="11" type="ORF">PCOR1329_LOCUS49123</name>
</gene>
<dbReference type="InterPro" id="IPR006091">
    <property type="entry name" value="Acyl-CoA_Oxase/DH_mid-dom"/>
</dbReference>
<evidence type="ECO:0000313" key="11">
    <source>
        <dbReference type="EMBL" id="CAK0859954.1"/>
    </source>
</evidence>
<keyword evidence="5 6" id="KW-0560">Oxidoreductase</keyword>
<evidence type="ECO:0000256" key="1">
    <source>
        <dbReference type="ARBA" id="ARBA00001974"/>
    </source>
</evidence>
<dbReference type="PROSITE" id="PS00072">
    <property type="entry name" value="ACYL_COA_DH_1"/>
    <property type="match status" value="1"/>
</dbReference>
<comment type="cofactor">
    <cofactor evidence="1 6">
        <name>FAD</name>
        <dbReference type="ChEBI" id="CHEBI:57692"/>
    </cofactor>
</comment>
<comment type="similarity">
    <text evidence="2 6">Belongs to the acyl-CoA dehydrogenase family.</text>
</comment>
<dbReference type="Pfam" id="PF00441">
    <property type="entry name" value="Acyl-CoA_dh_1"/>
    <property type="match status" value="1"/>
</dbReference>
<evidence type="ECO:0000313" key="12">
    <source>
        <dbReference type="Proteomes" id="UP001189429"/>
    </source>
</evidence>
<feature type="region of interest" description="Disordered" evidence="7">
    <location>
        <begin position="409"/>
        <end position="430"/>
    </location>
</feature>
<dbReference type="InterPro" id="IPR009075">
    <property type="entry name" value="AcylCo_DH/oxidase_C"/>
</dbReference>
<keyword evidence="4 6" id="KW-0274">FAD</keyword>
<evidence type="ECO:0000259" key="10">
    <source>
        <dbReference type="Pfam" id="PF02771"/>
    </source>
</evidence>
<feature type="domain" description="Acyl-CoA dehydrogenase/oxidase N-terminal" evidence="10">
    <location>
        <begin position="27"/>
        <end position="157"/>
    </location>
</feature>
<accession>A0ABN9UJN7</accession>
<keyword evidence="12" id="KW-1185">Reference proteome</keyword>
<dbReference type="InterPro" id="IPR013786">
    <property type="entry name" value="AcylCoA_DH/ox_N"/>
</dbReference>
<evidence type="ECO:0000256" key="7">
    <source>
        <dbReference type="SAM" id="MobiDB-lite"/>
    </source>
</evidence>
<dbReference type="EMBL" id="CAUYUJ010015943">
    <property type="protein sequence ID" value="CAK0859954.1"/>
    <property type="molecule type" value="Genomic_DNA"/>
</dbReference>
<dbReference type="Pfam" id="PF02771">
    <property type="entry name" value="Acyl-CoA_dh_N"/>
    <property type="match status" value="1"/>
</dbReference>
<sequence length="430" mass="47357">MEPLRFGSDVPFAEPGHLQGQRSPFYNEHHQRWRERCRDFVERELAPFAESWDEAGDIPVEELRVKAYAAGIYGATWPREFGGTPPEGSEGPWHGSWEAVKVDPFFDLILWDELARCGSGGLLAGLIVPTNIGLPPVLVYGSEALKERLARPCITGEKACCLCVTEPGGGSDVAAVSTTAVREGDFYVVNGAKKWITGGMKADFFTVLVRTGAASEGRGGASMLVIERGTPGITTRRMQTQGWWASNTTYIEFDNVRVPAGNLVGQEGQGFKYTMINFNHERFVLTVQMLRFARICVEDSIAFARRRKTFGKRLIDHQVIRHKVAEMARGLEGTQRSLENYAYQVKCGVPDADLGGYMALVKVGGSKLMELCAREASQILGGQSFTRGGAGSRVERIYREVRVMAIGSGPPASRRHVRANPAPNPRRPSF</sequence>
<feature type="region of interest" description="Disordered" evidence="7">
    <location>
        <begin position="1"/>
        <end position="23"/>
    </location>
</feature>
<evidence type="ECO:0000259" key="8">
    <source>
        <dbReference type="Pfam" id="PF00441"/>
    </source>
</evidence>
<dbReference type="PANTHER" id="PTHR48083:SF28">
    <property type="entry name" value="ACYL-COA DEHYDROGENASE FAMILY PROTEIN (AFU_ORTHOLOGUE AFUA_6G10880)-RELATED"/>
    <property type="match status" value="1"/>
</dbReference>
<dbReference type="InterPro" id="IPR046373">
    <property type="entry name" value="Acyl-CoA_Oxase/DH_mid-dom_sf"/>
</dbReference>
<keyword evidence="3 6" id="KW-0285">Flavoprotein</keyword>
<dbReference type="Gene3D" id="2.40.110.10">
    <property type="entry name" value="Butyryl-CoA Dehydrogenase, subunit A, domain 2"/>
    <property type="match status" value="1"/>
</dbReference>
<evidence type="ECO:0008006" key="13">
    <source>
        <dbReference type="Google" id="ProtNLM"/>
    </source>
</evidence>
<dbReference type="Gene3D" id="1.10.540.10">
    <property type="entry name" value="Acyl-CoA dehydrogenase/oxidase, N-terminal domain"/>
    <property type="match status" value="1"/>
</dbReference>
<dbReference type="Gene3D" id="1.20.140.10">
    <property type="entry name" value="Butyryl-CoA Dehydrogenase, subunit A, domain 3"/>
    <property type="match status" value="1"/>
</dbReference>
<feature type="domain" description="Acyl-CoA dehydrogenase/oxidase C-terminal" evidence="8">
    <location>
        <begin position="268"/>
        <end position="412"/>
    </location>
</feature>
<evidence type="ECO:0000256" key="3">
    <source>
        <dbReference type="ARBA" id="ARBA00022630"/>
    </source>
</evidence>